<feature type="domain" description="Laminin EGF-like" evidence="13">
    <location>
        <begin position="313"/>
        <end position="375"/>
    </location>
</feature>
<dbReference type="GO" id="GO:0009888">
    <property type="term" value="P:tissue development"/>
    <property type="evidence" value="ECO:0007669"/>
    <property type="project" value="TreeGrafter"/>
</dbReference>
<keyword evidence="7" id="KW-0325">Glycoprotein</keyword>
<evidence type="ECO:0000256" key="7">
    <source>
        <dbReference type="ARBA" id="ARBA00023180"/>
    </source>
</evidence>
<feature type="region of interest" description="Disordered" evidence="11">
    <location>
        <begin position="1031"/>
        <end position="1053"/>
    </location>
</feature>
<dbReference type="SUPFAM" id="SSF57997">
    <property type="entry name" value="Tropomyosin"/>
    <property type="match status" value="1"/>
</dbReference>
<protein>
    <submittedName>
        <fullName evidence="15">Laminin subunit beta-3-like</fullName>
    </submittedName>
</protein>
<dbReference type="PANTHER" id="PTHR10574">
    <property type="entry name" value="NETRIN/LAMININ-RELATED"/>
    <property type="match status" value="1"/>
</dbReference>
<dbReference type="Gene3D" id="2.10.25.10">
    <property type="entry name" value="Laminin"/>
    <property type="match status" value="4"/>
</dbReference>
<evidence type="ECO:0000259" key="14">
    <source>
        <dbReference type="PROSITE" id="PS51117"/>
    </source>
</evidence>
<keyword evidence="4" id="KW-0677">Repeat</keyword>
<organism evidence="15 16">
    <name type="scientific">Nothobranchius furzeri</name>
    <name type="common">Turquoise killifish</name>
    <dbReference type="NCBI Taxonomy" id="105023"/>
    <lineage>
        <taxon>Eukaryota</taxon>
        <taxon>Metazoa</taxon>
        <taxon>Chordata</taxon>
        <taxon>Craniata</taxon>
        <taxon>Vertebrata</taxon>
        <taxon>Euteleostomi</taxon>
        <taxon>Actinopterygii</taxon>
        <taxon>Neopterygii</taxon>
        <taxon>Teleostei</taxon>
        <taxon>Neoteleostei</taxon>
        <taxon>Acanthomorphata</taxon>
        <taxon>Ovalentaria</taxon>
        <taxon>Atherinomorphae</taxon>
        <taxon>Cyprinodontiformes</taxon>
        <taxon>Nothobranchiidae</taxon>
        <taxon>Nothobranchius</taxon>
    </lineage>
</organism>
<evidence type="ECO:0000256" key="6">
    <source>
        <dbReference type="ARBA" id="ARBA00023157"/>
    </source>
</evidence>
<dbReference type="PROSITE" id="PS51117">
    <property type="entry name" value="LAMININ_NTER"/>
    <property type="match status" value="1"/>
</dbReference>
<feature type="disulfide bond" evidence="9">
    <location>
        <begin position="446"/>
        <end position="455"/>
    </location>
</feature>
<feature type="domain" description="Laminin EGF-like" evidence="13">
    <location>
        <begin position="522"/>
        <end position="568"/>
    </location>
</feature>
<evidence type="ECO:0000256" key="4">
    <source>
        <dbReference type="ARBA" id="ARBA00022737"/>
    </source>
</evidence>
<feature type="signal peptide" evidence="12">
    <location>
        <begin position="1"/>
        <end position="16"/>
    </location>
</feature>
<evidence type="ECO:0000256" key="12">
    <source>
        <dbReference type="SAM" id="SignalP"/>
    </source>
</evidence>
<feature type="disulfide bond" evidence="9">
    <location>
        <begin position="425"/>
        <end position="437"/>
    </location>
</feature>
<dbReference type="SUPFAM" id="SSF57196">
    <property type="entry name" value="EGF/Laminin"/>
    <property type="match status" value="4"/>
</dbReference>
<sequence length="1153" mass="125672">MRIFLLLAAMMMASSAQNDCSLGACYPPSRDLLLGRSHLLHASSTCGLDASEIYCTPYYQSRMKCCPCDSRNTDSQLAHTVQNILTSSKPDRWWQSKKGVNHVTLQLDLGNLFQLDSLVLSFKGPRPSALVIEKSLDHSRTWQPVLYLAANCQKSFPVVPTSAPLTLDGTYCHTLPHHANHYQNEKIDFSPLHQYALVPASKSQKLEEKSALTGLRVNLTELGDVPHIPGRTLSRFYALNEMKVMGACMCHGHANRCLPEEDNDPGSNRIQVNSQCDCKHNTAGVNCERCADLYNDLPWKPAEERNTHACKRCECNNHAQHCHFSQAVYEASGKTSGGVCDGCLHHTVGPKCDQCAPGYQPNPRSRMDRPDACIRCSCSPEGTASEGQCMEPCQCKVNVEGSLCDRCKRGSYGMSRLNPAGCSKCSCSPDGSLSDICDLLTGQCPCRPNFLGLTCDVCSKGYWKSLLSKRCEPCGCEPISSNSDSCDQLTGQCQCRPGFGGRKCTECPDNMYGNPWTGCQLCRCDAVGTVPGGCDKQTGECFCRHGVTGPRCDTCSRGHCASFPACELCPSCFFTLDSQRMNISLALETLFSRFPDVPGGPENFGNLEASVNLIKSSISPSPSTIRQLSGALVQLNKLRDELGRVDSKVPPTLKTPDLESELDELQALFDRLVLMYETKRSASGGSSGTFNTGAFSAIKTAYKDSTDAAKKVNATEDIVKNASDLREQTSNVWERVQPGNTRDLKGLNSSMASQPDLIPAAKQVCGSVRSDVCSPFRCEGGPLCPPERDQRCEKGAECVGALPLGNRANTDVTVVKDQLDKLGKKITEAAAQLQKTQKTTNQVRQSAKDLSSKIKQTRNELEKDLEEMSNTVKELKNFLSDPSSNLTQIQEVSDWILKAKLPLGLSELYVKIGELKNLSADLTNSTHVLKEAEPQLDTARRLLQDARDVRDQALRAKADVSQLQTDLDTTNGSIYDLEKKLQDSLDMIGDLNKTLTQTKGQLSPTEEALVDVSSLIKPLKPLLEELKELQKNGPQQAQDAQKDAGRAEDAAAAAAQDMVTLEEQLKHLRNEWATGEAGGAKPMAGRLANIQDGAGALANTTENMLTAIEGKADSLRMLQEEIIQKSSILQELETKTKALLASIQKKASDLSGC</sequence>
<dbReference type="GO" id="GO:0009887">
    <property type="term" value="P:animal organ morphogenesis"/>
    <property type="evidence" value="ECO:0007669"/>
    <property type="project" value="TreeGrafter"/>
</dbReference>
<feature type="disulfide bond" evidence="9">
    <location>
        <begin position="522"/>
        <end position="534"/>
    </location>
</feature>
<dbReference type="InterPro" id="IPR002049">
    <property type="entry name" value="LE_dom"/>
</dbReference>
<keyword evidence="2" id="KW-0964">Secreted</keyword>
<dbReference type="Gene3D" id="2.60.120.260">
    <property type="entry name" value="Galactose-binding domain-like"/>
    <property type="match status" value="1"/>
</dbReference>
<reference evidence="15" key="1">
    <citation type="submission" date="2020-03" db="EMBL/GenBank/DDBJ databases">
        <title>Intra-Species Differences in Population Size shape Life History and Genome Evolution.</title>
        <authorList>
            <person name="Willemsen D."/>
            <person name="Cui R."/>
            <person name="Valenzano D.R."/>
        </authorList>
    </citation>
    <scope>NUCLEOTIDE SEQUENCE</scope>
    <source>
        <strain evidence="15">GRZ</strain>
        <tissue evidence="15">Whole</tissue>
    </source>
</reference>
<dbReference type="KEGG" id="nfu:107372335"/>
<dbReference type="GO" id="GO:0016477">
    <property type="term" value="P:cell migration"/>
    <property type="evidence" value="ECO:0007669"/>
    <property type="project" value="TreeGrafter"/>
</dbReference>
<evidence type="ECO:0000256" key="2">
    <source>
        <dbReference type="ARBA" id="ARBA00022525"/>
    </source>
</evidence>
<feature type="disulfide bond" evidence="9">
    <location>
        <begin position="524"/>
        <end position="541"/>
    </location>
</feature>
<feature type="disulfide bond" evidence="9">
    <location>
        <begin position="343"/>
        <end position="352"/>
    </location>
</feature>
<feature type="chain" id="PRO_5038601585" evidence="12">
    <location>
        <begin position="17"/>
        <end position="1153"/>
    </location>
</feature>
<comment type="caution">
    <text evidence="15">The sequence shown here is derived from an EMBL/GenBank/DDBJ whole genome shotgun (WGS) entry which is preliminary data.</text>
</comment>
<dbReference type="InterPro" id="IPR008211">
    <property type="entry name" value="Laminin_N"/>
</dbReference>
<dbReference type="AlphaFoldDB" id="A0A9D2XXE9"/>
<gene>
    <name evidence="15" type="ORF">G4P62_019148</name>
</gene>
<proteinExistence type="predicted"/>
<comment type="caution">
    <text evidence="9">Lacks conserved residue(s) required for the propagation of feature annotation.</text>
</comment>
<feature type="coiled-coil region" evidence="10">
    <location>
        <begin position="819"/>
        <end position="878"/>
    </location>
</feature>
<dbReference type="Proteomes" id="UP000822369">
    <property type="component" value="Chromosome 14"/>
</dbReference>
<dbReference type="PRINTS" id="PR00011">
    <property type="entry name" value="EGFLAMININ"/>
</dbReference>
<dbReference type="PROSITE" id="PS01248">
    <property type="entry name" value="EGF_LAM_1"/>
    <property type="match status" value="2"/>
</dbReference>
<dbReference type="GO" id="GO:0034446">
    <property type="term" value="P:substrate adhesion-dependent cell spreading"/>
    <property type="evidence" value="ECO:0007669"/>
    <property type="project" value="TreeGrafter"/>
</dbReference>
<dbReference type="Pfam" id="PF00055">
    <property type="entry name" value="Laminin_N"/>
    <property type="match status" value="1"/>
</dbReference>
<keyword evidence="6 9" id="KW-1015">Disulfide bond</keyword>
<dbReference type="SMART" id="SM00180">
    <property type="entry name" value="EGF_Lam"/>
    <property type="match status" value="6"/>
</dbReference>
<dbReference type="FunFam" id="2.60.120.260:FF:000073">
    <property type="entry name" value="Laminin subunit beta 3"/>
    <property type="match status" value="1"/>
</dbReference>
<evidence type="ECO:0000256" key="3">
    <source>
        <dbReference type="ARBA" id="ARBA00022530"/>
    </source>
</evidence>
<evidence type="ECO:0000256" key="5">
    <source>
        <dbReference type="ARBA" id="ARBA00023054"/>
    </source>
</evidence>
<evidence type="ECO:0000256" key="10">
    <source>
        <dbReference type="SAM" id="Coils"/>
    </source>
</evidence>
<dbReference type="FunFam" id="2.10.25.10:FF:000082">
    <property type="entry name" value="Laminin subunit alpha 1"/>
    <property type="match status" value="1"/>
</dbReference>
<evidence type="ECO:0000256" key="11">
    <source>
        <dbReference type="SAM" id="MobiDB-lite"/>
    </source>
</evidence>
<dbReference type="GO" id="GO:0043256">
    <property type="term" value="C:laminin complex"/>
    <property type="evidence" value="ECO:0007669"/>
    <property type="project" value="TreeGrafter"/>
</dbReference>
<evidence type="ECO:0000256" key="8">
    <source>
        <dbReference type="ARBA" id="ARBA00023292"/>
    </source>
</evidence>
<dbReference type="SMART" id="SM00136">
    <property type="entry name" value="LamNT"/>
    <property type="match status" value="1"/>
</dbReference>
<evidence type="ECO:0000313" key="15">
    <source>
        <dbReference type="EMBL" id="KAF7208984.1"/>
    </source>
</evidence>
<dbReference type="Pfam" id="PF00053">
    <property type="entry name" value="EGF_laminin"/>
    <property type="match status" value="6"/>
</dbReference>
<keyword evidence="5 10" id="KW-0175">Coiled coil</keyword>
<feature type="domain" description="Laminin EGF-like" evidence="13">
    <location>
        <begin position="376"/>
        <end position="424"/>
    </location>
</feature>
<feature type="disulfide bond" evidence="9">
    <location>
        <begin position="427"/>
        <end position="444"/>
    </location>
</feature>
<keyword evidence="12" id="KW-0732">Signal</keyword>
<dbReference type="CDD" id="cd00055">
    <property type="entry name" value="EGF_Lam"/>
    <property type="match status" value="6"/>
</dbReference>
<feature type="domain" description="Laminin EGF-like" evidence="13">
    <location>
        <begin position="425"/>
        <end position="478"/>
    </location>
</feature>
<comment type="subcellular location">
    <subcellularLocation>
        <location evidence="1">Secreted</location>
        <location evidence="1">Extracellular space</location>
        <location evidence="1">Extracellular matrix</location>
    </subcellularLocation>
</comment>
<accession>A0A9D2XXE9</accession>
<feature type="domain" description="Laminin N-terminal" evidence="14">
    <location>
        <begin position="21"/>
        <end position="247"/>
    </location>
</feature>
<dbReference type="GO" id="GO:0070831">
    <property type="term" value="P:basement membrane assembly"/>
    <property type="evidence" value="ECO:0007669"/>
    <property type="project" value="TreeGrafter"/>
</dbReference>
<dbReference type="FunFam" id="2.170.300.10:FF:000001">
    <property type="entry name" value="Laminin subunit beta-1"/>
    <property type="match status" value="1"/>
</dbReference>
<dbReference type="FunFam" id="2.10.25.10:FF:000135">
    <property type="entry name" value="Laminin subunit beta 4"/>
    <property type="match status" value="1"/>
</dbReference>
<dbReference type="PANTHER" id="PTHR10574:SF268">
    <property type="entry name" value="LAMININ SUBUNIT BETA-3"/>
    <property type="match status" value="1"/>
</dbReference>
<feature type="disulfide bond" evidence="9">
    <location>
        <begin position="395"/>
        <end position="404"/>
    </location>
</feature>
<dbReference type="PROSITE" id="PS50027">
    <property type="entry name" value="EGF_LAM_2"/>
    <property type="match status" value="4"/>
</dbReference>
<dbReference type="EMBL" id="JAAVVJ010000014">
    <property type="protein sequence ID" value="KAF7208984.1"/>
    <property type="molecule type" value="Genomic_DNA"/>
</dbReference>
<keyword evidence="8 9" id="KW-0424">Laminin EGF-like domain</keyword>
<evidence type="ECO:0000313" key="16">
    <source>
        <dbReference type="Proteomes" id="UP000822369"/>
    </source>
</evidence>
<dbReference type="OMA" id="MCPSCFF"/>
<keyword evidence="3" id="KW-0272">Extracellular matrix</keyword>
<feature type="compositionally biased region" description="Basic and acidic residues" evidence="11">
    <location>
        <begin position="1040"/>
        <end position="1049"/>
    </location>
</feature>
<dbReference type="Gene3D" id="2.170.300.10">
    <property type="entry name" value="Tie2 ligand-binding domain superfamily"/>
    <property type="match status" value="1"/>
</dbReference>
<dbReference type="InterPro" id="IPR050440">
    <property type="entry name" value="Laminin/Netrin_ECM"/>
</dbReference>
<name>A0A9D2XXE9_NOTFU</name>
<evidence type="ECO:0000256" key="9">
    <source>
        <dbReference type="PROSITE-ProRule" id="PRU00460"/>
    </source>
</evidence>
<evidence type="ECO:0000256" key="1">
    <source>
        <dbReference type="ARBA" id="ARBA00004498"/>
    </source>
</evidence>
<evidence type="ECO:0000259" key="13">
    <source>
        <dbReference type="PROSITE" id="PS50027"/>
    </source>
</evidence>
<feature type="disulfide bond" evidence="9">
    <location>
        <begin position="543"/>
        <end position="552"/>
    </location>
</feature>
<dbReference type="GO" id="GO:0007411">
    <property type="term" value="P:axon guidance"/>
    <property type="evidence" value="ECO:0007669"/>
    <property type="project" value="TreeGrafter"/>
</dbReference>